<sequence length="190" mass="21181">MSNVHIFFADTETTLWQEVAANIAQEGDLFDYTAELIQNGYHMQLDIEIDLGGGFEGGFQSTTMTALVPNHTPLRFALHEQDWLHELGKLLGMTDVKLGDPELDAAFIITTNDVTALRELLLPDAALRQTLLRHQQCRLTLAPASHEAGADVYLTFSRETALTDPAELREVYHALFTLLRKIAPLPHVTT</sequence>
<accession>A0A1G1T0P4</accession>
<dbReference type="OrthoDB" id="262374at2"/>
<evidence type="ECO:0000313" key="2">
    <source>
        <dbReference type="Proteomes" id="UP000176294"/>
    </source>
</evidence>
<name>A0A1G1T0P4_9BACT</name>
<dbReference type="AlphaFoldDB" id="A0A1G1T0P4"/>
<gene>
    <name evidence="1" type="ORF">BEN47_16290</name>
</gene>
<proteinExistence type="predicted"/>
<reference evidence="1 2" key="1">
    <citation type="submission" date="2016-08" db="EMBL/GenBank/DDBJ databases">
        <title>Hymenobacter coccineus sp. nov., Hymenobacter lapidarius sp. nov. and Hymenobacter glacialis sp. nov., isolated from Antarctic soil.</title>
        <authorList>
            <person name="Sedlacek I."/>
            <person name="Kralova S."/>
            <person name="Kyrova K."/>
            <person name="Maslanova I."/>
            <person name="Stankova E."/>
            <person name="Vrbovska V."/>
            <person name="Nemec M."/>
            <person name="Bartak M."/>
            <person name="Svec P."/>
            <person name="Busse H.-J."/>
            <person name="Pantucek R."/>
        </authorList>
    </citation>
    <scope>NUCLEOTIDE SEQUENCE [LARGE SCALE GENOMIC DNA]</scope>
    <source>
        <strain evidence="1 2">CCM 8643</strain>
    </source>
</reference>
<dbReference type="Proteomes" id="UP000176294">
    <property type="component" value="Unassembled WGS sequence"/>
</dbReference>
<dbReference type="EMBL" id="MDZB01000119">
    <property type="protein sequence ID" value="OGX84454.1"/>
    <property type="molecule type" value="Genomic_DNA"/>
</dbReference>
<comment type="caution">
    <text evidence="1">The sequence shown here is derived from an EMBL/GenBank/DDBJ whole genome shotgun (WGS) entry which is preliminary data.</text>
</comment>
<protein>
    <submittedName>
        <fullName evidence="1">Uncharacterized protein</fullName>
    </submittedName>
</protein>
<keyword evidence="2" id="KW-1185">Reference proteome</keyword>
<organism evidence="1 2">
    <name type="scientific">Hymenobacter lapidarius</name>
    <dbReference type="NCBI Taxonomy" id="1908237"/>
    <lineage>
        <taxon>Bacteria</taxon>
        <taxon>Pseudomonadati</taxon>
        <taxon>Bacteroidota</taxon>
        <taxon>Cytophagia</taxon>
        <taxon>Cytophagales</taxon>
        <taxon>Hymenobacteraceae</taxon>
        <taxon>Hymenobacter</taxon>
    </lineage>
</organism>
<dbReference type="RefSeq" id="WP_070728829.1">
    <property type="nucleotide sequence ID" value="NZ_MDZB01000119.1"/>
</dbReference>
<evidence type="ECO:0000313" key="1">
    <source>
        <dbReference type="EMBL" id="OGX84454.1"/>
    </source>
</evidence>